<dbReference type="Proteomes" id="UP001607303">
    <property type="component" value="Unassembled WGS sequence"/>
</dbReference>
<sequence>MNRILIYRWEQLVVSKLKWELSAVTPGDFLIHILSRLPVSGTWDHMMILRHAQTFVALSAREYKFSMYTPSMIAAASIAAALHGLDWTGKSGFGLAGLFDELTRITAIEQDYLRGCLEQIEEMVSQVQGGHVNGDGNANGDTGVDGHQVVSMSVSSGQQRPLGEQTTSQEKVIEHEKAGTPTDVRDEWACCGGRQCNTLYASFINRKSFYD</sequence>
<feature type="domain" description="Cyclin C-terminal" evidence="1">
    <location>
        <begin position="24"/>
        <end position="155"/>
    </location>
</feature>
<accession>A0ABD2CQJ8</accession>
<dbReference type="Gene3D" id="1.10.472.10">
    <property type="entry name" value="Cyclin-like"/>
    <property type="match status" value="1"/>
</dbReference>
<dbReference type="CDD" id="cd20516">
    <property type="entry name" value="CYCLIN_CCND_rpt2"/>
    <property type="match status" value="1"/>
</dbReference>
<name>A0ABD2CQJ8_VESMC</name>
<evidence type="ECO:0000313" key="3">
    <source>
        <dbReference type="Proteomes" id="UP001607303"/>
    </source>
</evidence>
<proteinExistence type="predicted"/>
<dbReference type="InterPro" id="IPR004367">
    <property type="entry name" value="Cyclin_C-dom"/>
</dbReference>
<evidence type="ECO:0000313" key="2">
    <source>
        <dbReference type="EMBL" id="KAL2747367.1"/>
    </source>
</evidence>
<dbReference type="SMART" id="SM01332">
    <property type="entry name" value="Cyclin_C"/>
    <property type="match status" value="1"/>
</dbReference>
<protein>
    <submittedName>
        <fullName evidence="2">G1/S-specific cyclin-D2</fullName>
    </submittedName>
</protein>
<dbReference type="InterPro" id="IPR036915">
    <property type="entry name" value="Cyclin-like_sf"/>
</dbReference>
<evidence type="ECO:0000259" key="1">
    <source>
        <dbReference type="SMART" id="SM01332"/>
    </source>
</evidence>
<dbReference type="AlphaFoldDB" id="A0ABD2CQJ8"/>
<comment type="caution">
    <text evidence="2">The sequence shown here is derived from an EMBL/GenBank/DDBJ whole genome shotgun (WGS) entry which is preliminary data.</text>
</comment>
<reference evidence="2 3" key="1">
    <citation type="journal article" date="2024" name="Ann. Entomol. Soc. Am.">
        <title>Genomic analyses of the southern and eastern yellowjacket wasps (Hymenoptera: Vespidae) reveal evolutionary signatures of social life.</title>
        <authorList>
            <person name="Catto M.A."/>
            <person name="Caine P.B."/>
            <person name="Orr S.E."/>
            <person name="Hunt B.G."/>
            <person name="Goodisman M.A.D."/>
        </authorList>
    </citation>
    <scope>NUCLEOTIDE SEQUENCE [LARGE SCALE GENOMIC DNA]</scope>
    <source>
        <strain evidence="2">232</strain>
        <tissue evidence="2">Head and thorax</tissue>
    </source>
</reference>
<keyword evidence="3" id="KW-1185">Reference proteome</keyword>
<dbReference type="EMBL" id="JAYRBN010000035">
    <property type="protein sequence ID" value="KAL2747367.1"/>
    <property type="molecule type" value="Genomic_DNA"/>
</dbReference>
<gene>
    <name evidence="2" type="ORF">V1477_004059</name>
</gene>
<dbReference type="SUPFAM" id="SSF47954">
    <property type="entry name" value="Cyclin-like"/>
    <property type="match status" value="1"/>
</dbReference>
<organism evidence="2 3">
    <name type="scientific">Vespula maculifrons</name>
    <name type="common">Eastern yellow jacket</name>
    <name type="synonym">Wasp</name>
    <dbReference type="NCBI Taxonomy" id="7453"/>
    <lineage>
        <taxon>Eukaryota</taxon>
        <taxon>Metazoa</taxon>
        <taxon>Ecdysozoa</taxon>
        <taxon>Arthropoda</taxon>
        <taxon>Hexapoda</taxon>
        <taxon>Insecta</taxon>
        <taxon>Pterygota</taxon>
        <taxon>Neoptera</taxon>
        <taxon>Endopterygota</taxon>
        <taxon>Hymenoptera</taxon>
        <taxon>Apocrita</taxon>
        <taxon>Aculeata</taxon>
        <taxon>Vespoidea</taxon>
        <taxon>Vespidae</taxon>
        <taxon>Vespinae</taxon>
        <taxon>Vespula</taxon>
    </lineage>
</organism>
<dbReference type="Pfam" id="PF02984">
    <property type="entry name" value="Cyclin_C"/>
    <property type="match status" value="1"/>
</dbReference>